<dbReference type="InterPro" id="IPR016181">
    <property type="entry name" value="Acyl_CoA_acyltransferase"/>
</dbReference>
<evidence type="ECO:0000313" key="4">
    <source>
        <dbReference type="EMBL" id="TDD17591.1"/>
    </source>
</evidence>
<evidence type="ECO:0000313" key="5">
    <source>
        <dbReference type="Proteomes" id="UP000295172"/>
    </source>
</evidence>
<keyword evidence="5" id="KW-1185">Reference proteome</keyword>
<sequence length="174" mass="18931">MRHPGDPPYGRVMEIRPATDADVDRLIAAAEPASQHHLRERWATQQRGDGLFLLALSDGEVVGHTMLFSESKYAEVRAAHDVAEINALHAYVQGKGIGTAIIGAAEAIAGDWRKPAIGLAVGADNPGARRLYDRLGYQLWNGVQVVDTWTEKDAEGNVIRSHADPCDYLLKPLA</sequence>
<evidence type="ECO:0000256" key="1">
    <source>
        <dbReference type="ARBA" id="ARBA00022679"/>
    </source>
</evidence>
<dbReference type="EMBL" id="SMKR01000150">
    <property type="protein sequence ID" value="TDD17591.1"/>
    <property type="molecule type" value="Genomic_DNA"/>
</dbReference>
<comment type="caution">
    <text evidence="4">The sequence shown here is derived from an EMBL/GenBank/DDBJ whole genome shotgun (WGS) entry which is preliminary data.</text>
</comment>
<dbReference type="Proteomes" id="UP000295172">
    <property type="component" value="Unassembled WGS sequence"/>
</dbReference>
<dbReference type="Gene3D" id="3.40.630.30">
    <property type="match status" value="1"/>
</dbReference>
<dbReference type="OrthoDB" id="9799092at2"/>
<proteinExistence type="predicted"/>
<dbReference type="InterPro" id="IPR000182">
    <property type="entry name" value="GNAT_dom"/>
</dbReference>
<keyword evidence="1 4" id="KW-0808">Transferase</keyword>
<keyword evidence="2" id="KW-0012">Acyltransferase</keyword>
<gene>
    <name evidence="4" type="ORF">E1218_27690</name>
</gene>
<dbReference type="PROSITE" id="PS51186">
    <property type="entry name" value="GNAT"/>
    <property type="match status" value="1"/>
</dbReference>
<dbReference type="SUPFAM" id="SSF55729">
    <property type="entry name" value="Acyl-CoA N-acyltransferases (Nat)"/>
    <property type="match status" value="1"/>
</dbReference>
<dbReference type="Pfam" id="PF00583">
    <property type="entry name" value="Acetyltransf_1"/>
    <property type="match status" value="1"/>
</dbReference>
<reference evidence="4 5" key="1">
    <citation type="submission" date="2019-02" db="EMBL/GenBank/DDBJ databases">
        <title>Draft genome sequences of novel Actinobacteria.</title>
        <authorList>
            <person name="Sahin N."/>
            <person name="Ay H."/>
            <person name="Saygin H."/>
        </authorList>
    </citation>
    <scope>NUCLEOTIDE SEQUENCE [LARGE SCALE GENOMIC DNA]</scope>
    <source>
        <strain evidence="4 5">16K104</strain>
    </source>
</reference>
<protein>
    <submittedName>
        <fullName evidence="4">GNAT family N-acetyltransferase</fullName>
    </submittedName>
</protein>
<organism evidence="4 5">
    <name type="scientific">Kribbella turkmenica</name>
    <dbReference type="NCBI Taxonomy" id="2530375"/>
    <lineage>
        <taxon>Bacteria</taxon>
        <taxon>Bacillati</taxon>
        <taxon>Actinomycetota</taxon>
        <taxon>Actinomycetes</taxon>
        <taxon>Propionibacteriales</taxon>
        <taxon>Kribbellaceae</taxon>
        <taxon>Kribbella</taxon>
    </lineage>
</organism>
<dbReference type="PANTHER" id="PTHR43877:SF2">
    <property type="entry name" value="AMINOALKYLPHOSPHONATE N-ACETYLTRANSFERASE-RELATED"/>
    <property type="match status" value="1"/>
</dbReference>
<dbReference type="AlphaFoldDB" id="A0A4R4WGX7"/>
<accession>A0A4R4WGX7</accession>
<dbReference type="InterPro" id="IPR050832">
    <property type="entry name" value="Bact_Acetyltransf"/>
</dbReference>
<name>A0A4R4WGX7_9ACTN</name>
<evidence type="ECO:0000256" key="2">
    <source>
        <dbReference type="ARBA" id="ARBA00023315"/>
    </source>
</evidence>
<feature type="domain" description="N-acetyltransferase" evidence="3">
    <location>
        <begin position="13"/>
        <end position="155"/>
    </location>
</feature>
<evidence type="ECO:0000259" key="3">
    <source>
        <dbReference type="PROSITE" id="PS51186"/>
    </source>
</evidence>
<dbReference type="GO" id="GO:0016747">
    <property type="term" value="F:acyltransferase activity, transferring groups other than amino-acyl groups"/>
    <property type="evidence" value="ECO:0007669"/>
    <property type="project" value="InterPro"/>
</dbReference>
<dbReference type="PANTHER" id="PTHR43877">
    <property type="entry name" value="AMINOALKYLPHOSPHONATE N-ACETYLTRANSFERASE-RELATED-RELATED"/>
    <property type="match status" value="1"/>
</dbReference>